<dbReference type="Pfam" id="PF04657">
    <property type="entry name" value="DMT_YdcZ"/>
    <property type="match status" value="1"/>
</dbReference>
<evidence type="ECO:0000313" key="2">
    <source>
        <dbReference type="EMBL" id="QUI24821.1"/>
    </source>
</evidence>
<evidence type="ECO:0000313" key="3">
    <source>
        <dbReference type="Proteomes" id="UP000683246"/>
    </source>
</evidence>
<feature type="transmembrane region" description="Helical" evidence="1">
    <location>
        <begin position="7"/>
        <end position="26"/>
    </location>
</feature>
<evidence type="ECO:0000256" key="1">
    <source>
        <dbReference type="SAM" id="Phobius"/>
    </source>
</evidence>
<dbReference type="AlphaFoldDB" id="A0A8J8SIP5"/>
<keyword evidence="1" id="KW-0812">Transmembrane</keyword>
<name>A0A8J8SIP5_9FIRM</name>
<keyword evidence="1" id="KW-1133">Transmembrane helix</keyword>
<protein>
    <submittedName>
        <fullName evidence="2">DMT family transporter</fullName>
    </submittedName>
</protein>
<dbReference type="RefSeq" id="WP_212695518.1">
    <property type="nucleotide sequence ID" value="NZ_CP058649.1"/>
</dbReference>
<dbReference type="EMBL" id="CP058649">
    <property type="protein sequence ID" value="QUI24821.1"/>
    <property type="molecule type" value="Genomic_DNA"/>
</dbReference>
<keyword evidence="1" id="KW-0472">Membrane</keyword>
<feature type="transmembrane region" description="Helical" evidence="1">
    <location>
        <begin position="32"/>
        <end position="49"/>
    </location>
</feature>
<dbReference type="PANTHER" id="PTHR34821:SF2">
    <property type="entry name" value="INNER MEMBRANE PROTEIN YDCZ"/>
    <property type="match status" value="1"/>
</dbReference>
<accession>A0A8J8SIP5</accession>
<organism evidence="2 3">
    <name type="scientific">Vallitalea pronyensis</name>
    <dbReference type="NCBI Taxonomy" id="1348613"/>
    <lineage>
        <taxon>Bacteria</taxon>
        <taxon>Bacillati</taxon>
        <taxon>Bacillota</taxon>
        <taxon>Clostridia</taxon>
        <taxon>Lachnospirales</taxon>
        <taxon>Vallitaleaceae</taxon>
        <taxon>Vallitalea</taxon>
    </lineage>
</organism>
<keyword evidence="3" id="KW-1185">Reference proteome</keyword>
<dbReference type="Proteomes" id="UP000683246">
    <property type="component" value="Chromosome"/>
</dbReference>
<feature type="transmembrane region" description="Helical" evidence="1">
    <location>
        <begin position="84"/>
        <end position="110"/>
    </location>
</feature>
<gene>
    <name evidence="2" type="ORF">HZI73_22070</name>
</gene>
<proteinExistence type="predicted"/>
<dbReference type="KEGG" id="vpy:HZI73_22070"/>
<feature type="transmembrane region" description="Helical" evidence="1">
    <location>
        <begin position="61"/>
        <end position="78"/>
    </location>
</feature>
<dbReference type="PANTHER" id="PTHR34821">
    <property type="entry name" value="INNER MEMBRANE PROTEIN YDCZ"/>
    <property type="match status" value="1"/>
</dbReference>
<sequence length="140" mass="14652">MYKMLAGLDGVLIALMVAFNGLLASAIGNEGALLAIHFIGLLGTCILLLGSRTKLKTVKGVPIYLFAAGALGIMNVLFNNQCFLALGAAVTLSLNILGQLLASTIIDYFGLLGLKKCPINKTKLAGMGMMVMGMIVMMTL</sequence>
<reference evidence="2" key="1">
    <citation type="submission" date="2020-07" db="EMBL/GenBank/DDBJ databases">
        <title>Vallitalea pronyensis genome.</title>
        <authorList>
            <person name="Postec A."/>
        </authorList>
    </citation>
    <scope>NUCLEOTIDE SEQUENCE</scope>
    <source>
        <strain evidence="2">FatNI3</strain>
    </source>
</reference>
<dbReference type="GO" id="GO:0005886">
    <property type="term" value="C:plasma membrane"/>
    <property type="evidence" value="ECO:0007669"/>
    <property type="project" value="TreeGrafter"/>
</dbReference>
<dbReference type="InterPro" id="IPR006750">
    <property type="entry name" value="YdcZ"/>
</dbReference>